<dbReference type="Proteomes" id="UP000324020">
    <property type="component" value="Unassembled WGS sequence"/>
</dbReference>
<protein>
    <recommendedName>
        <fullName evidence="2">Methanogenesis regulatory protein FilR1 middle domain-containing protein</fullName>
    </recommendedName>
</protein>
<keyword evidence="4" id="KW-1185">Reference proteome</keyword>
<proteinExistence type="predicted"/>
<feature type="domain" description="Methanogenesis regulatory protein FilR1 middle" evidence="2">
    <location>
        <begin position="118"/>
        <end position="202"/>
    </location>
</feature>
<name>A0A1G7LPK5_9EURY</name>
<reference evidence="3 4" key="1">
    <citation type="submission" date="2016-10" db="EMBL/GenBank/DDBJ databases">
        <authorList>
            <person name="Varghese N."/>
            <person name="Submissions S."/>
        </authorList>
    </citation>
    <scope>NUCLEOTIDE SEQUENCE [LARGE SCALE GENOMIC DNA]</scope>
    <source>
        <strain evidence="3 4">CGMCC 1.3527</strain>
    </source>
</reference>
<dbReference type="InterPro" id="IPR013561">
    <property type="entry name" value="FilR1_middle_dom"/>
</dbReference>
<dbReference type="EMBL" id="FNBO01000005">
    <property type="protein sequence ID" value="SDF51306.1"/>
    <property type="molecule type" value="Genomic_DNA"/>
</dbReference>
<accession>A0A1G7LPK5</accession>
<evidence type="ECO:0000313" key="3">
    <source>
        <dbReference type="EMBL" id="SDF51306.1"/>
    </source>
</evidence>
<dbReference type="OrthoDB" id="330490at2157"/>
<feature type="region of interest" description="Disordered" evidence="1">
    <location>
        <begin position="86"/>
        <end position="117"/>
    </location>
</feature>
<evidence type="ECO:0000313" key="4">
    <source>
        <dbReference type="Proteomes" id="UP000324020"/>
    </source>
</evidence>
<dbReference type="Pfam" id="PF08350">
    <property type="entry name" value="FilR1_middle"/>
    <property type="match status" value="1"/>
</dbReference>
<evidence type="ECO:0000256" key="1">
    <source>
        <dbReference type="SAM" id="MobiDB-lite"/>
    </source>
</evidence>
<sequence>MTDDGSASPAAVLRSLVARAVDADPATLAGRVEVVERGSESAGDGAAGSDAATPAGRLAELVGAADSVVAVVPRFDADLARRLNATLAGDDPADEESDAELDADEESDAEPDPNAPREVRVVFTDSAADRLSRPTGPVVRRALADRGVDAYRHAGESPVALALADDRAVVGLTDEGGVAALLWTDDPAVREWAAATCRRYLEGAESVGDG</sequence>
<evidence type="ECO:0000259" key="2">
    <source>
        <dbReference type="Pfam" id="PF08350"/>
    </source>
</evidence>
<feature type="compositionally biased region" description="Acidic residues" evidence="1">
    <location>
        <begin position="91"/>
        <end position="111"/>
    </location>
</feature>
<dbReference type="AlphaFoldDB" id="A0A1G7LPK5"/>
<dbReference type="RefSeq" id="WP_149798422.1">
    <property type="nucleotide sequence ID" value="NZ_FNBO01000005.1"/>
</dbReference>
<gene>
    <name evidence="3" type="ORF">SAMN04488067_10560</name>
</gene>
<organism evidence="3 4">
    <name type="scientific">Halorubrum xinjiangense</name>
    <dbReference type="NCBI Taxonomy" id="261291"/>
    <lineage>
        <taxon>Archaea</taxon>
        <taxon>Methanobacteriati</taxon>
        <taxon>Methanobacteriota</taxon>
        <taxon>Stenosarchaea group</taxon>
        <taxon>Halobacteria</taxon>
        <taxon>Halobacteriales</taxon>
        <taxon>Haloferacaceae</taxon>
        <taxon>Halorubrum</taxon>
    </lineage>
</organism>